<accession>A0A2I7ZJZ9</accession>
<dbReference type="PANTHER" id="PTHR35531">
    <property type="entry name" value="INNER MEMBRANE PROTEIN YBCI-RELATED"/>
    <property type="match status" value="1"/>
</dbReference>
<keyword evidence="1" id="KW-0472">Membrane</keyword>
<dbReference type="EMBL" id="MF996509">
    <property type="protein sequence ID" value="AUS92796.1"/>
    <property type="molecule type" value="Genomic_DNA"/>
</dbReference>
<dbReference type="InterPro" id="IPR007404">
    <property type="entry name" value="YdjM-like"/>
</dbReference>
<evidence type="ECO:0008006" key="3">
    <source>
        <dbReference type="Google" id="ProtNLM"/>
    </source>
</evidence>
<evidence type="ECO:0000256" key="1">
    <source>
        <dbReference type="SAM" id="Phobius"/>
    </source>
</evidence>
<keyword evidence="2" id="KW-0614">Plasmid</keyword>
<feature type="transmembrane region" description="Helical" evidence="1">
    <location>
        <begin position="20"/>
        <end position="40"/>
    </location>
</feature>
<dbReference type="Pfam" id="PF04307">
    <property type="entry name" value="YdjM"/>
    <property type="match status" value="1"/>
</dbReference>
<reference evidence="2" key="1">
    <citation type="submission" date="2017-09" db="EMBL/GenBank/DDBJ databases">
        <title>Sequences of three plasmids isolated from Bacillus glycinfermentans NCCP 15922.</title>
        <authorList>
            <person name="Yu W.-S."/>
            <person name="Do H.-N."/>
            <person name="Cheong H.-M."/>
            <person name="Hwang K.-J."/>
        </authorList>
    </citation>
    <scope>NUCLEOTIDE SEQUENCE</scope>
    <source>
        <strain evidence="2">KBN06P03352</strain>
        <plasmid evidence="2">unnamed1</plasmid>
    </source>
</reference>
<dbReference type="PIRSF" id="PIRSF030780">
    <property type="entry name" value="Md_memb_hyd_prd"/>
    <property type="match status" value="1"/>
</dbReference>
<dbReference type="InterPro" id="IPR016956">
    <property type="entry name" value="YdjM"/>
</dbReference>
<feature type="transmembrane region" description="Helical" evidence="1">
    <location>
        <begin position="128"/>
        <end position="149"/>
    </location>
</feature>
<dbReference type="PANTHER" id="PTHR35531:SF1">
    <property type="entry name" value="INNER MEMBRANE PROTEIN YBCI-RELATED"/>
    <property type="match status" value="1"/>
</dbReference>
<organism evidence="2">
    <name type="scientific">Bacillus glycinifermentans</name>
    <dbReference type="NCBI Taxonomy" id="1664069"/>
    <lineage>
        <taxon>Bacteria</taxon>
        <taxon>Bacillati</taxon>
        <taxon>Bacillota</taxon>
        <taxon>Bacilli</taxon>
        <taxon>Bacillales</taxon>
        <taxon>Bacillaceae</taxon>
        <taxon>Bacillus</taxon>
    </lineage>
</organism>
<feature type="transmembrane region" description="Helical" evidence="1">
    <location>
        <begin position="61"/>
        <end position="79"/>
    </location>
</feature>
<feature type="transmembrane region" description="Helical" evidence="1">
    <location>
        <begin position="85"/>
        <end position="107"/>
    </location>
</feature>
<keyword evidence="1" id="KW-1133">Transmembrane helix</keyword>
<protein>
    <recommendedName>
        <fullName evidence="3">Metal-dependent hydrolase</fullName>
    </recommendedName>
</protein>
<evidence type="ECO:0000313" key="2">
    <source>
        <dbReference type="EMBL" id="AUS92796.1"/>
    </source>
</evidence>
<proteinExistence type="predicted"/>
<sequence>MAGGLVAGITLSYMTNFDPATLTAAGVVGGLLPDICHSGSKIGRKFPILSRTVNLMFGHRTFTHSLLFLLIMAVVLIKFVSNEEITVSILAGMVSHFILDAATKNGIKLFYPFKMTVRFPVTTTTGGMVEYIVLTFLVLFIVCFGQSVIATYL</sequence>
<geneLocation type="plasmid" evidence="2">
    <name>unnamed1</name>
</geneLocation>
<keyword evidence="1" id="KW-0812">Transmembrane</keyword>
<name>A0A2I7ZJZ9_9BACI</name>
<dbReference type="AlphaFoldDB" id="A0A2I7ZJZ9"/>